<dbReference type="GO" id="GO:0005524">
    <property type="term" value="F:ATP binding"/>
    <property type="evidence" value="ECO:0007669"/>
    <property type="project" value="InterPro"/>
</dbReference>
<dbReference type="PROSITE" id="PS50011">
    <property type="entry name" value="PROTEIN_KINASE_DOM"/>
    <property type="match status" value="1"/>
</dbReference>
<evidence type="ECO:0000313" key="4">
    <source>
        <dbReference type="Proteomes" id="UP000054166"/>
    </source>
</evidence>
<reference evidence="3 4" key="1">
    <citation type="submission" date="2014-04" db="EMBL/GenBank/DDBJ databases">
        <authorList>
            <consortium name="DOE Joint Genome Institute"/>
            <person name="Kuo A."/>
            <person name="Tarkka M."/>
            <person name="Buscot F."/>
            <person name="Kohler A."/>
            <person name="Nagy L.G."/>
            <person name="Floudas D."/>
            <person name="Copeland A."/>
            <person name="Barry K.W."/>
            <person name="Cichocki N."/>
            <person name="Veneault-Fourrey C."/>
            <person name="LaButti K."/>
            <person name="Lindquist E.A."/>
            <person name="Lipzen A."/>
            <person name="Lundell T."/>
            <person name="Morin E."/>
            <person name="Murat C."/>
            <person name="Sun H."/>
            <person name="Tunlid A."/>
            <person name="Henrissat B."/>
            <person name="Grigoriev I.V."/>
            <person name="Hibbett D.S."/>
            <person name="Martin F."/>
            <person name="Nordberg H.P."/>
            <person name="Cantor M.N."/>
            <person name="Hua S.X."/>
        </authorList>
    </citation>
    <scope>NUCLEOTIDE SEQUENCE [LARGE SCALE GENOMIC DNA]</scope>
    <source>
        <strain evidence="3 4">F 1598</strain>
    </source>
</reference>
<dbReference type="InParanoid" id="A0A0C3CRI8"/>
<dbReference type="GO" id="GO:0004674">
    <property type="term" value="F:protein serine/threonine kinase activity"/>
    <property type="evidence" value="ECO:0007669"/>
    <property type="project" value="UniProtKB-EC"/>
</dbReference>
<evidence type="ECO:0000313" key="3">
    <source>
        <dbReference type="EMBL" id="KIM92287.1"/>
    </source>
</evidence>
<dbReference type="SUPFAM" id="SSF56112">
    <property type="entry name" value="Protein kinase-like (PK-like)"/>
    <property type="match status" value="1"/>
</dbReference>
<feature type="non-terminal residue" evidence="3">
    <location>
        <position position="174"/>
    </location>
</feature>
<dbReference type="PROSITE" id="PS00108">
    <property type="entry name" value="PROTEIN_KINASE_ST"/>
    <property type="match status" value="1"/>
</dbReference>
<accession>A0A0C3CRI8</accession>
<sequence length="174" mass="20036">ISCIEHVHSHHFVHGDIKPANFLMGVGDHDHQVYIIDFGLAKQYRDPKTHLHIPYKENCPPTGTAPYVSINNHKGVEQSRCDDLESLAYILVYFLHGSLPWYGVEPAVNKQRRNAILRRKQSSHLTCLCSACPPEFGMFLNYAHTLAFDEKPDYGYLRKLFHELLVREGHQYGH</sequence>
<dbReference type="EMBL" id="KN832970">
    <property type="protein sequence ID" value="KIM92287.1"/>
    <property type="molecule type" value="Genomic_DNA"/>
</dbReference>
<name>A0A0C3CRI8_PILCF</name>
<evidence type="ECO:0000259" key="2">
    <source>
        <dbReference type="PROSITE" id="PS50011"/>
    </source>
</evidence>
<dbReference type="Proteomes" id="UP000054166">
    <property type="component" value="Unassembled WGS sequence"/>
</dbReference>
<dbReference type="InterPro" id="IPR000719">
    <property type="entry name" value="Prot_kinase_dom"/>
</dbReference>
<dbReference type="InterPro" id="IPR011009">
    <property type="entry name" value="Kinase-like_dom_sf"/>
</dbReference>
<dbReference type="AlphaFoldDB" id="A0A0C3CRI8"/>
<dbReference type="InterPro" id="IPR008271">
    <property type="entry name" value="Ser/Thr_kinase_AS"/>
</dbReference>
<feature type="non-terminal residue" evidence="3">
    <location>
        <position position="1"/>
    </location>
</feature>
<dbReference type="HOGENOM" id="CLU_019279_2_4_1"/>
<feature type="domain" description="Protein kinase" evidence="2">
    <location>
        <begin position="1"/>
        <end position="165"/>
    </location>
</feature>
<dbReference type="EC" id="2.7.11.1" evidence="1"/>
<dbReference type="STRING" id="765440.A0A0C3CRI8"/>
<keyword evidence="4" id="KW-1185">Reference proteome</keyword>
<proteinExistence type="predicted"/>
<evidence type="ECO:0000256" key="1">
    <source>
        <dbReference type="ARBA" id="ARBA00012513"/>
    </source>
</evidence>
<protein>
    <recommendedName>
        <fullName evidence="1">non-specific serine/threonine protein kinase</fullName>
        <ecNumber evidence="1">2.7.11.1</ecNumber>
    </recommendedName>
</protein>
<dbReference type="PANTHER" id="PTHR11909">
    <property type="entry name" value="CASEIN KINASE-RELATED"/>
    <property type="match status" value="1"/>
</dbReference>
<reference evidence="4" key="2">
    <citation type="submission" date="2015-01" db="EMBL/GenBank/DDBJ databases">
        <title>Evolutionary Origins and Diversification of the Mycorrhizal Mutualists.</title>
        <authorList>
            <consortium name="DOE Joint Genome Institute"/>
            <consortium name="Mycorrhizal Genomics Consortium"/>
            <person name="Kohler A."/>
            <person name="Kuo A."/>
            <person name="Nagy L.G."/>
            <person name="Floudas D."/>
            <person name="Copeland A."/>
            <person name="Barry K.W."/>
            <person name="Cichocki N."/>
            <person name="Veneault-Fourrey C."/>
            <person name="LaButti K."/>
            <person name="Lindquist E.A."/>
            <person name="Lipzen A."/>
            <person name="Lundell T."/>
            <person name="Morin E."/>
            <person name="Murat C."/>
            <person name="Riley R."/>
            <person name="Ohm R."/>
            <person name="Sun H."/>
            <person name="Tunlid A."/>
            <person name="Henrissat B."/>
            <person name="Grigoriev I.V."/>
            <person name="Hibbett D.S."/>
            <person name="Martin F."/>
        </authorList>
    </citation>
    <scope>NUCLEOTIDE SEQUENCE [LARGE SCALE GENOMIC DNA]</scope>
    <source>
        <strain evidence="4">F 1598</strain>
    </source>
</reference>
<dbReference type="InterPro" id="IPR050235">
    <property type="entry name" value="CK1_Ser-Thr_kinase"/>
</dbReference>
<organism evidence="3 4">
    <name type="scientific">Piloderma croceum (strain F 1598)</name>
    <dbReference type="NCBI Taxonomy" id="765440"/>
    <lineage>
        <taxon>Eukaryota</taxon>
        <taxon>Fungi</taxon>
        <taxon>Dikarya</taxon>
        <taxon>Basidiomycota</taxon>
        <taxon>Agaricomycotina</taxon>
        <taxon>Agaricomycetes</taxon>
        <taxon>Agaricomycetidae</taxon>
        <taxon>Atheliales</taxon>
        <taxon>Atheliaceae</taxon>
        <taxon>Piloderma</taxon>
    </lineage>
</organism>
<gene>
    <name evidence="3" type="ORF">PILCRDRAFT_48218</name>
</gene>
<dbReference type="Pfam" id="PF00069">
    <property type="entry name" value="Pkinase"/>
    <property type="match status" value="1"/>
</dbReference>
<dbReference type="Gene3D" id="1.10.510.10">
    <property type="entry name" value="Transferase(Phosphotransferase) domain 1"/>
    <property type="match status" value="1"/>
</dbReference>
<dbReference type="OrthoDB" id="5585992at2759"/>